<organism evidence="1 2">
    <name type="scientific">Populus alba x Populus x berolinensis</name>
    <dbReference type="NCBI Taxonomy" id="444605"/>
    <lineage>
        <taxon>Eukaryota</taxon>
        <taxon>Viridiplantae</taxon>
        <taxon>Streptophyta</taxon>
        <taxon>Embryophyta</taxon>
        <taxon>Tracheophyta</taxon>
        <taxon>Spermatophyta</taxon>
        <taxon>Magnoliopsida</taxon>
        <taxon>eudicotyledons</taxon>
        <taxon>Gunneridae</taxon>
        <taxon>Pentapetalae</taxon>
        <taxon>rosids</taxon>
        <taxon>fabids</taxon>
        <taxon>Malpighiales</taxon>
        <taxon>Salicaceae</taxon>
        <taxon>Saliceae</taxon>
        <taxon>Populus</taxon>
    </lineage>
</organism>
<gene>
    <name evidence="1" type="ORF">NC653_033810</name>
</gene>
<proteinExistence type="predicted"/>
<evidence type="ECO:0000313" key="2">
    <source>
        <dbReference type="Proteomes" id="UP001164929"/>
    </source>
</evidence>
<accession>A0AAD6LUL5</accession>
<dbReference type="PANTHER" id="PTHR34072">
    <property type="entry name" value="ENZYMATIC POLYPROTEIN-RELATED"/>
    <property type="match status" value="1"/>
</dbReference>
<sequence length="159" mass="18725">MSPYRMIYGKACHLSVELEHKAFWAIKKCNMDYDTAGIARKLQLQELEEIRNDAYENARIYKEKTKSLHDRMIIRKEFNVGDKVLLYHSRLKLFPEKLRSRWIGPFVVSNVFPYGAVEITSLEINKVLKVNGHRLKPFYKGWTTELTASVELVEPIYEE</sequence>
<keyword evidence="2" id="KW-1185">Reference proteome</keyword>
<dbReference type="AlphaFoldDB" id="A0AAD6LUL5"/>
<dbReference type="EMBL" id="JAQIZT010000014">
    <property type="protein sequence ID" value="KAJ6973588.1"/>
    <property type="molecule type" value="Genomic_DNA"/>
</dbReference>
<protein>
    <submittedName>
        <fullName evidence="1">Uncharacterized protein</fullName>
    </submittedName>
</protein>
<dbReference type="PANTHER" id="PTHR34072:SF57">
    <property type="entry name" value="RNA-DIRECTED DNA POLYMERASE"/>
    <property type="match status" value="1"/>
</dbReference>
<reference evidence="1" key="1">
    <citation type="journal article" date="2023" name="Mol. Ecol. Resour.">
        <title>Chromosome-level genome assembly of a triploid poplar Populus alba 'Berolinensis'.</title>
        <authorList>
            <person name="Chen S."/>
            <person name="Yu Y."/>
            <person name="Wang X."/>
            <person name="Wang S."/>
            <person name="Zhang T."/>
            <person name="Zhou Y."/>
            <person name="He R."/>
            <person name="Meng N."/>
            <person name="Wang Y."/>
            <person name="Liu W."/>
            <person name="Liu Z."/>
            <person name="Liu J."/>
            <person name="Guo Q."/>
            <person name="Huang H."/>
            <person name="Sederoff R.R."/>
            <person name="Wang G."/>
            <person name="Qu G."/>
            <person name="Chen S."/>
        </authorList>
    </citation>
    <scope>NUCLEOTIDE SEQUENCE</scope>
    <source>
        <strain evidence="1">SC-2020</strain>
    </source>
</reference>
<dbReference type="Proteomes" id="UP001164929">
    <property type="component" value="Chromosome 14"/>
</dbReference>
<comment type="caution">
    <text evidence="1">The sequence shown here is derived from an EMBL/GenBank/DDBJ whole genome shotgun (WGS) entry which is preliminary data.</text>
</comment>
<name>A0AAD6LUL5_9ROSI</name>
<evidence type="ECO:0000313" key="1">
    <source>
        <dbReference type="EMBL" id="KAJ6973588.1"/>
    </source>
</evidence>